<dbReference type="Proteomes" id="UP000019277">
    <property type="component" value="Unassembled WGS sequence"/>
</dbReference>
<gene>
    <name evidence="2" type="ORF">UO65_5913</name>
</gene>
<protein>
    <submittedName>
        <fullName evidence="2">Putative transcriptional regulator</fullName>
    </submittedName>
</protein>
<sequence length="396" mass="43473">MYDDTAHIGRQIATLRKASRLTQRQLAGKVNVSLSLLQKVEVGDRAVSNGLLSGVARELRVPIEKLTGQPYTEDRKDDSTHRQIDAIRAVLRGYDLPDEVPARPVAELAAEVKEIVRLRGEAQYGKISARLPALLEELVSAAHRTPGTEVWNLLVRTYHATHTLLHRLGYSDLAEAVEHKITWAAERTGNPLAGALAQWTRCATFEAAGDFSRGLRLMDAARSDLDDQIRHSPTGDTITVYGSLHLRSVTLASLAGDSAVTRSHLEAADGLAVRIGQDQVHWGLTFGMANRTTHEVAAQVELGDGIAAIEAAGRWHAPRSMPKTRRGSHHIALARAHLINDDRSAALRSLQEARRIAPQLTRLHPMVRELTAVLVSLHRRSNPELSKYAHWLGLAG</sequence>
<evidence type="ECO:0000313" key="2">
    <source>
        <dbReference type="EMBL" id="EWC58796.1"/>
    </source>
</evidence>
<comment type="caution">
    <text evidence="2">The sequence shown here is derived from an EMBL/GenBank/DDBJ whole genome shotgun (WGS) entry which is preliminary data.</text>
</comment>
<evidence type="ECO:0000313" key="3">
    <source>
        <dbReference type="Proteomes" id="UP000019277"/>
    </source>
</evidence>
<reference evidence="2 3" key="1">
    <citation type="journal article" date="2014" name="Genome Announc.">
        <title>Draft Genome Sequence of the Antitrypanosomally Active Sponge-Associated Bacterium Actinokineospora sp. Strain EG49.</title>
        <authorList>
            <person name="Harjes J."/>
            <person name="Ryu T."/>
            <person name="Abdelmohsen U.R."/>
            <person name="Moitinho-Silva L."/>
            <person name="Horn H."/>
            <person name="Ravasi T."/>
            <person name="Hentschel U."/>
        </authorList>
    </citation>
    <scope>NUCLEOTIDE SEQUENCE [LARGE SCALE GENOMIC DNA]</scope>
    <source>
        <strain evidence="2 3">EG49</strain>
    </source>
</reference>
<dbReference type="Gene3D" id="1.10.260.40">
    <property type="entry name" value="lambda repressor-like DNA-binding domains"/>
    <property type="match status" value="1"/>
</dbReference>
<accession>W7IQI2</accession>
<dbReference type="InterPro" id="IPR010982">
    <property type="entry name" value="Lambda_DNA-bd_dom_sf"/>
</dbReference>
<dbReference type="SMART" id="SM00530">
    <property type="entry name" value="HTH_XRE"/>
    <property type="match status" value="1"/>
</dbReference>
<evidence type="ECO:0000259" key="1">
    <source>
        <dbReference type="PROSITE" id="PS50943"/>
    </source>
</evidence>
<keyword evidence="3" id="KW-1185">Reference proteome</keyword>
<proteinExistence type="predicted"/>
<name>W7IQI2_9PSEU</name>
<dbReference type="OrthoDB" id="3420984at2"/>
<dbReference type="InterPro" id="IPR001387">
    <property type="entry name" value="Cro/C1-type_HTH"/>
</dbReference>
<dbReference type="CDD" id="cd00093">
    <property type="entry name" value="HTH_XRE"/>
    <property type="match status" value="1"/>
</dbReference>
<dbReference type="PROSITE" id="PS50943">
    <property type="entry name" value="HTH_CROC1"/>
    <property type="match status" value="1"/>
</dbReference>
<dbReference type="AlphaFoldDB" id="W7IQI2"/>
<dbReference type="STRING" id="909613.UO65_5913"/>
<feature type="domain" description="HTH cro/C1-type" evidence="1">
    <location>
        <begin position="12"/>
        <end position="66"/>
    </location>
</feature>
<dbReference type="Pfam" id="PF01381">
    <property type="entry name" value="HTH_3"/>
    <property type="match status" value="1"/>
</dbReference>
<organism evidence="2 3">
    <name type="scientific">Actinokineospora spheciospongiae</name>
    <dbReference type="NCBI Taxonomy" id="909613"/>
    <lineage>
        <taxon>Bacteria</taxon>
        <taxon>Bacillati</taxon>
        <taxon>Actinomycetota</taxon>
        <taxon>Actinomycetes</taxon>
        <taxon>Pseudonocardiales</taxon>
        <taxon>Pseudonocardiaceae</taxon>
        <taxon>Actinokineospora</taxon>
    </lineage>
</organism>
<dbReference type="SUPFAM" id="SSF47413">
    <property type="entry name" value="lambda repressor-like DNA-binding domains"/>
    <property type="match status" value="1"/>
</dbReference>
<dbReference type="EMBL" id="AYXG01000228">
    <property type="protein sequence ID" value="EWC58796.1"/>
    <property type="molecule type" value="Genomic_DNA"/>
</dbReference>
<dbReference type="PATRIC" id="fig|909613.9.peg.5914"/>
<dbReference type="GO" id="GO:0003677">
    <property type="term" value="F:DNA binding"/>
    <property type="evidence" value="ECO:0007669"/>
    <property type="project" value="InterPro"/>
</dbReference>
<dbReference type="RefSeq" id="WP_035288902.1">
    <property type="nucleotide sequence ID" value="NZ_AYXG01000228.1"/>
</dbReference>
<dbReference type="eggNOG" id="COG1396">
    <property type="taxonomic scope" value="Bacteria"/>
</dbReference>